<dbReference type="SUPFAM" id="SSF52833">
    <property type="entry name" value="Thioredoxin-like"/>
    <property type="match status" value="2"/>
</dbReference>
<dbReference type="InterPro" id="IPR036249">
    <property type="entry name" value="Thioredoxin-like_sf"/>
</dbReference>
<gene>
    <name evidence="3" type="ORF">MNBD_GAMMA10-2501</name>
</gene>
<keyword evidence="1" id="KW-0732">Signal</keyword>
<accession>A0A3B0XVG8</accession>
<evidence type="ECO:0000256" key="1">
    <source>
        <dbReference type="ARBA" id="ARBA00022729"/>
    </source>
</evidence>
<dbReference type="PANTHER" id="PTHR15337:SF11">
    <property type="entry name" value="THIOREDOXIN DOMAIN-CONTAINING PROTEIN"/>
    <property type="match status" value="1"/>
</dbReference>
<dbReference type="EMBL" id="UOFJ01000197">
    <property type="protein sequence ID" value="VAW65909.1"/>
    <property type="molecule type" value="Genomic_DNA"/>
</dbReference>
<dbReference type="AlphaFoldDB" id="A0A3B0XVG8"/>
<evidence type="ECO:0000259" key="2">
    <source>
        <dbReference type="PROSITE" id="PS51352"/>
    </source>
</evidence>
<dbReference type="PROSITE" id="PS51352">
    <property type="entry name" value="THIOREDOXIN_2"/>
    <property type="match status" value="1"/>
</dbReference>
<protein>
    <submittedName>
        <fullName evidence="3">Thioredoxin SoxW</fullName>
    </submittedName>
</protein>
<dbReference type="Pfam" id="PF13098">
    <property type="entry name" value="Thioredoxin_2"/>
    <property type="match status" value="2"/>
</dbReference>
<sequence length="342" mass="39506">MKNVVNLLILLLALSLQTAAAKTEGSLSEGMVNPGHEEQPVWFKNSFLDLQDDIDEASESGKRLMVYFYQDGCPYCKKLLQDNFGQRAIAEKTRKNFDVVTLNIWGDREVSFGDVVLSEKDFAARLKVMYTPTLLFFNEAGKAVLRTNGYYHPAKFNAALDYVLGKYDKKETFRAYMARVSPAKTAGKIDKRLQTLHPPYDFSANSQKYRLVMFEQKQCRECDELHQDVLQRKASKKLLEKFDIAVLDMWSEDKMTRPDGTRSSIRHWAKALNIQYAPSLLYFDSQGREVFRSDAYLKSFHIQSVMDYVSSEAYKKEANFQRYIDKRAAHLREQGVVIELMK</sequence>
<organism evidence="3">
    <name type="scientific">hydrothermal vent metagenome</name>
    <dbReference type="NCBI Taxonomy" id="652676"/>
    <lineage>
        <taxon>unclassified sequences</taxon>
        <taxon>metagenomes</taxon>
        <taxon>ecological metagenomes</taxon>
    </lineage>
</organism>
<dbReference type="InterPro" id="IPR051099">
    <property type="entry name" value="AGR/TXD"/>
</dbReference>
<proteinExistence type="predicted"/>
<dbReference type="Gene3D" id="3.40.30.10">
    <property type="entry name" value="Glutaredoxin"/>
    <property type="match status" value="2"/>
</dbReference>
<dbReference type="InterPro" id="IPR013766">
    <property type="entry name" value="Thioredoxin_domain"/>
</dbReference>
<feature type="domain" description="Thioredoxin" evidence="2">
    <location>
        <begin position="13"/>
        <end position="165"/>
    </location>
</feature>
<reference evidence="3" key="1">
    <citation type="submission" date="2018-06" db="EMBL/GenBank/DDBJ databases">
        <authorList>
            <person name="Zhirakovskaya E."/>
        </authorList>
    </citation>
    <scope>NUCLEOTIDE SEQUENCE</scope>
</reference>
<dbReference type="InterPro" id="IPR012336">
    <property type="entry name" value="Thioredoxin-like_fold"/>
</dbReference>
<dbReference type="PANTHER" id="PTHR15337">
    <property type="entry name" value="ANTERIOR GRADIENT PROTEIN-RELATED"/>
    <property type="match status" value="1"/>
</dbReference>
<name>A0A3B0XVG8_9ZZZZ</name>
<evidence type="ECO:0000313" key="3">
    <source>
        <dbReference type="EMBL" id="VAW65909.1"/>
    </source>
</evidence>